<keyword evidence="3" id="KW-1185">Reference proteome</keyword>
<dbReference type="InterPro" id="IPR038636">
    <property type="entry name" value="Wzi_sf"/>
</dbReference>
<evidence type="ECO:0000256" key="1">
    <source>
        <dbReference type="SAM" id="SignalP"/>
    </source>
</evidence>
<keyword evidence="1" id="KW-0732">Signal</keyword>
<accession>A0A7K0KD50</accession>
<name>A0A7K0KD50_9BACT</name>
<evidence type="ECO:0000313" key="3">
    <source>
        <dbReference type="Proteomes" id="UP000438914"/>
    </source>
</evidence>
<dbReference type="EMBL" id="VUNG01000005">
    <property type="protein sequence ID" value="MST83799.1"/>
    <property type="molecule type" value="Genomic_DNA"/>
</dbReference>
<dbReference type="RefSeq" id="WP_154533378.1">
    <property type="nucleotide sequence ID" value="NZ_VUNG01000005.1"/>
</dbReference>
<dbReference type="Proteomes" id="UP000438914">
    <property type="component" value="Unassembled WGS sequence"/>
</dbReference>
<protein>
    <submittedName>
        <fullName evidence="2">Capsule assembly Wzi family protein</fullName>
    </submittedName>
</protein>
<comment type="caution">
    <text evidence="2">The sequence shown here is derived from an EMBL/GenBank/DDBJ whole genome shotgun (WGS) entry which is preliminary data.</text>
</comment>
<sequence length="524" mass="59532">MTKRILLSFAALCLASAVSAQYAWQEGADPGKWQPGKDIHYKVEMQGSMSSGKTPLWLNANKYGLSSLEENNGYLRMQAIRPLSTDSARRWALGYGLDLVAPVHYTSHVVVQQAFAELRWLHGTLTVGAKEWPMELKNNALSSGSQALGINARPVPQVRLALPQYWTLPFANRWLHLKGHIAYGRLTDQNWQHDFTQKQSKYADDVLLHTKAGYLMIGNPDRFCPWSLELGLEMATIFGGTAYRPDGNGKMSPVHNGSGLKDYLKAFVPGDADTPELGSDYQNAEGDILGAWVARFNYEADSWKLGVYADKYFEDHSSMLQLDYDGYGTGDEWNVKKRHHFFLYDFKDWLLGVELNLRNGTWLKDIVVEYLYTKYQSGPLYHDHTAGRPEHISGKDDYYNHYIFPGWQHWGQAMGNPLYRSPIYNTDGTLTFQNTRFTAFHLGFDGQPTDVLSYRVLASWQEGLGTYEHPYTKKHHNASFMIEARYALPRQWNVKAAYGMDFGHILGHNRGAQITISKSGIFNL</sequence>
<gene>
    <name evidence="2" type="ORF">FYJ73_03765</name>
</gene>
<proteinExistence type="predicted"/>
<dbReference type="AlphaFoldDB" id="A0A7K0KD50"/>
<feature type="chain" id="PRO_5029637855" evidence="1">
    <location>
        <begin position="23"/>
        <end position="524"/>
    </location>
</feature>
<dbReference type="Gene3D" id="2.40.160.130">
    <property type="entry name" value="Capsule assembly protein Wzi"/>
    <property type="match status" value="1"/>
</dbReference>
<organism evidence="2 3">
    <name type="scientific">Hallella mizrahii</name>
    <dbReference type="NCBI Taxonomy" id="2606637"/>
    <lineage>
        <taxon>Bacteria</taxon>
        <taxon>Pseudomonadati</taxon>
        <taxon>Bacteroidota</taxon>
        <taxon>Bacteroidia</taxon>
        <taxon>Bacteroidales</taxon>
        <taxon>Prevotellaceae</taxon>
        <taxon>Hallella</taxon>
    </lineage>
</organism>
<evidence type="ECO:0000313" key="2">
    <source>
        <dbReference type="EMBL" id="MST83799.1"/>
    </source>
</evidence>
<reference evidence="2 3" key="1">
    <citation type="submission" date="2019-08" db="EMBL/GenBank/DDBJ databases">
        <title>In-depth cultivation of the pig gut microbiome towards novel bacterial diversity and tailored functional studies.</title>
        <authorList>
            <person name="Wylensek D."/>
            <person name="Hitch T.C.A."/>
            <person name="Clavel T."/>
        </authorList>
    </citation>
    <scope>NUCLEOTIDE SEQUENCE [LARGE SCALE GENOMIC DNA]</scope>
    <source>
        <strain evidence="2 3">LKV-178-WT-2A</strain>
    </source>
</reference>
<feature type="signal peptide" evidence="1">
    <location>
        <begin position="1"/>
        <end position="22"/>
    </location>
</feature>